<dbReference type="EMBL" id="JAVREV010000005">
    <property type="protein sequence ID" value="MDT0443004.1"/>
    <property type="molecule type" value="Genomic_DNA"/>
</dbReference>
<keyword evidence="4" id="KW-1185">Reference proteome</keyword>
<evidence type="ECO:0000313" key="3">
    <source>
        <dbReference type="EMBL" id="MDT0443004.1"/>
    </source>
</evidence>
<accession>A0ABU2S1Y1</accession>
<feature type="chain" id="PRO_5046353596" description="Lipoprotein" evidence="2">
    <location>
        <begin position="33"/>
        <end position="230"/>
    </location>
</feature>
<dbReference type="Proteomes" id="UP001183615">
    <property type="component" value="Unassembled WGS sequence"/>
</dbReference>
<comment type="caution">
    <text evidence="3">The sequence shown here is derived from an EMBL/GenBank/DDBJ whole genome shotgun (WGS) entry which is preliminary data.</text>
</comment>
<feature type="signal peptide" evidence="2">
    <location>
        <begin position="1"/>
        <end position="32"/>
    </location>
</feature>
<organism evidence="3 4">
    <name type="scientific">Streptomyces johnsoniae</name>
    <dbReference type="NCBI Taxonomy" id="3075532"/>
    <lineage>
        <taxon>Bacteria</taxon>
        <taxon>Bacillati</taxon>
        <taxon>Actinomycetota</taxon>
        <taxon>Actinomycetes</taxon>
        <taxon>Kitasatosporales</taxon>
        <taxon>Streptomycetaceae</taxon>
        <taxon>Streptomyces</taxon>
    </lineage>
</organism>
<evidence type="ECO:0000256" key="2">
    <source>
        <dbReference type="SAM" id="SignalP"/>
    </source>
</evidence>
<evidence type="ECO:0000313" key="4">
    <source>
        <dbReference type="Proteomes" id="UP001183615"/>
    </source>
</evidence>
<proteinExistence type="predicted"/>
<sequence>MTREIYVFMRKSAWLRAAAPAAVLALALTACGSDDDSEDAFTPGAEESEQTEEAARADDDAPAGEADAAEEEEAAAGGASGTLGQGEPSGPVPYEEGGTVADLTITADRVDVGANADLASLNTSADTSGQRPAYVYVTFAHAGGDTLEYPRPISDTSLFLTDGSMAGFVTAFGDLGLPNGCPEGSGDSPPTIGPGEEITMCKTFLIPESVEPGEVTWESGETELTWQLNG</sequence>
<protein>
    <recommendedName>
        <fullName evidence="5">Lipoprotein</fullName>
    </recommendedName>
</protein>
<gene>
    <name evidence="3" type="ORF">RM779_10395</name>
</gene>
<feature type="region of interest" description="Disordered" evidence="1">
    <location>
        <begin position="33"/>
        <end position="97"/>
    </location>
</feature>
<dbReference type="RefSeq" id="WP_311617387.1">
    <property type="nucleotide sequence ID" value="NZ_JAVREV010000005.1"/>
</dbReference>
<keyword evidence="2" id="KW-0732">Signal</keyword>
<reference evidence="4" key="1">
    <citation type="submission" date="2023-07" db="EMBL/GenBank/DDBJ databases">
        <title>30 novel species of actinomycetes from the DSMZ collection.</title>
        <authorList>
            <person name="Nouioui I."/>
        </authorList>
    </citation>
    <scope>NUCLEOTIDE SEQUENCE [LARGE SCALE GENOMIC DNA]</scope>
    <source>
        <strain evidence="4">DSM 41886</strain>
    </source>
</reference>
<name>A0ABU2S1Y1_9ACTN</name>
<evidence type="ECO:0008006" key="5">
    <source>
        <dbReference type="Google" id="ProtNLM"/>
    </source>
</evidence>
<dbReference type="PROSITE" id="PS51257">
    <property type="entry name" value="PROKAR_LIPOPROTEIN"/>
    <property type="match status" value="1"/>
</dbReference>
<evidence type="ECO:0000256" key="1">
    <source>
        <dbReference type="SAM" id="MobiDB-lite"/>
    </source>
</evidence>